<evidence type="ECO:0000313" key="9">
    <source>
        <dbReference type="Proteomes" id="UP000319837"/>
    </source>
</evidence>
<keyword evidence="6 7" id="KW-0472">Membrane</keyword>
<sequence length="133" mass="14025">MKFTHIGIVVIRVVLGVIFFAHGLSKFQGGIENTAGFFTSLGLPGFSAYLVAGIELIGGALIILGLATRIIAALFAAIMVVAIATVSLQNGLVGGFEFDLSLLAMSLLLVLNKEQAYSVDNVILSSRKKEQNV</sequence>
<keyword evidence="4 7" id="KW-0812">Transmembrane</keyword>
<dbReference type="PANTHER" id="PTHR33452">
    <property type="entry name" value="OXIDOREDUCTASE CATD-RELATED"/>
    <property type="match status" value="1"/>
</dbReference>
<evidence type="ECO:0000256" key="6">
    <source>
        <dbReference type="ARBA" id="ARBA00023136"/>
    </source>
</evidence>
<comment type="caution">
    <text evidence="8">The sequence shown here is derived from an EMBL/GenBank/DDBJ whole genome shotgun (WGS) entry which is preliminary data.</text>
</comment>
<gene>
    <name evidence="8" type="ORF">CEQ21_24010</name>
</gene>
<dbReference type="RefSeq" id="WP_185766718.1">
    <property type="nucleotide sequence ID" value="NZ_RIBP01000004.1"/>
</dbReference>
<keyword evidence="5 7" id="KW-1133">Transmembrane helix</keyword>
<comment type="subcellular location">
    <subcellularLocation>
        <location evidence="1">Cell membrane</location>
        <topology evidence="1">Multi-pass membrane protein</topology>
    </subcellularLocation>
</comment>
<dbReference type="Pfam" id="PF07681">
    <property type="entry name" value="DoxX"/>
    <property type="match status" value="1"/>
</dbReference>
<dbReference type="GO" id="GO:0005886">
    <property type="term" value="C:plasma membrane"/>
    <property type="evidence" value="ECO:0007669"/>
    <property type="project" value="UniProtKB-SubCell"/>
</dbReference>
<feature type="transmembrane region" description="Helical" evidence="7">
    <location>
        <begin position="6"/>
        <end position="24"/>
    </location>
</feature>
<keyword evidence="3" id="KW-1003">Cell membrane</keyword>
<dbReference type="InterPro" id="IPR032808">
    <property type="entry name" value="DoxX"/>
</dbReference>
<evidence type="ECO:0000256" key="1">
    <source>
        <dbReference type="ARBA" id="ARBA00004651"/>
    </source>
</evidence>
<name>A0A553SN87_NIACI</name>
<accession>A0A553SN87</accession>
<dbReference type="AlphaFoldDB" id="A0A553SN87"/>
<organism evidence="8 9">
    <name type="scientific">Niallia circulans</name>
    <name type="common">Bacillus circulans</name>
    <dbReference type="NCBI Taxonomy" id="1397"/>
    <lineage>
        <taxon>Bacteria</taxon>
        <taxon>Bacillati</taxon>
        <taxon>Bacillota</taxon>
        <taxon>Bacilli</taxon>
        <taxon>Bacillales</taxon>
        <taxon>Bacillaceae</taxon>
        <taxon>Niallia</taxon>
    </lineage>
</organism>
<evidence type="ECO:0000256" key="3">
    <source>
        <dbReference type="ARBA" id="ARBA00022475"/>
    </source>
</evidence>
<protein>
    <submittedName>
        <fullName evidence="8">DoxX family protein</fullName>
    </submittedName>
</protein>
<dbReference type="PANTHER" id="PTHR33452:SF1">
    <property type="entry name" value="INNER MEMBRANE PROTEIN YPHA-RELATED"/>
    <property type="match status" value="1"/>
</dbReference>
<proteinExistence type="inferred from homology"/>
<evidence type="ECO:0000256" key="7">
    <source>
        <dbReference type="SAM" id="Phobius"/>
    </source>
</evidence>
<dbReference type="Proteomes" id="UP000319837">
    <property type="component" value="Unassembled WGS sequence"/>
</dbReference>
<evidence type="ECO:0000313" key="8">
    <source>
        <dbReference type="EMBL" id="TRZ38459.1"/>
    </source>
</evidence>
<evidence type="ECO:0000256" key="2">
    <source>
        <dbReference type="ARBA" id="ARBA00006679"/>
    </source>
</evidence>
<dbReference type="EMBL" id="RIBP01000004">
    <property type="protein sequence ID" value="TRZ38459.1"/>
    <property type="molecule type" value="Genomic_DNA"/>
</dbReference>
<dbReference type="InterPro" id="IPR051907">
    <property type="entry name" value="DoxX-like_oxidoreductase"/>
</dbReference>
<evidence type="ECO:0000256" key="4">
    <source>
        <dbReference type="ARBA" id="ARBA00022692"/>
    </source>
</evidence>
<comment type="similarity">
    <text evidence="2">Belongs to the DoxX family.</text>
</comment>
<reference evidence="9" key="1">
    <citation type="submission" date="2018-10" db="EMBL/GenBank/DDBJ databases">
        <title>FDA dAtabase for Regulatory Grade micrObial Sequences (FDA-ARGOS): Supporting development and validation of Infectious Disease Dx tests.</title>
        <authorList>
            <person name="Minogue T."/>
            <person name="Wolcott M."/>
            <person name="Wasieloski L."/>
            <person name="Aguilar W."/>
            <person name="Moore D."/>
            <person name="Tallon L."/>
            <person name="Sadzewicz L."/>
            <person name="Sengamalay N."/>
            <person name="Ott S."/>
            <person name="Godinez A."/>
            <person name="Nagaraj S."/>
            <person name="Vavikolanu K."/>
            <person name="Vyas G."/>
            <person name="Nadendla S."/>
            <person name="George J."/>
            <person name="Sichtig H."/>
        </authorList>
    </citation>
    <scope>NUCLEOTIDE SEQUENCE [LARGE SCALE GENOMIC DNA]</scope>
    <source>
        <strain evidence="9">FDAARGOS_343</strain>
    </source>
</reference>
<evidence type="ECO:0000256" key="5">
    <source>
        <dbReference type="ARBA" id="ARBA00022989"/>
    </source>
</evidence>